<comment type="caution">
    <text evidence="1">The sequence shown here is derived from an EMBL/GenBank/DDBJ whole genome shotgun (WGS) entry which is preliminary data.</text>
</comment>
<evidence type="ECO:0000313" key="1">
    <source>
        <dbReference type="EMBL" id="MBO8459792.1"/>
    </source>
</evidence>
<gene>
    <name evidence="1" type="ORF">IAA73_05600</name>
</gene>
<dbReference type="EMBL" id="JADIMG010000055">
    <property type="protein sequence ID" value="MBO8459792.1"/>
    <property type="molecule type" value="Genomic_DNA"/>
</dbReference>
<dbReference type="Proteomes" id="UP000823641">
    <property type="component" value="Unassembled WGS sequence"/>
</dbReference>
<dbReference type="AlphaFoldDB" id="A0A9D9HTS3"/>
<protein>
    <recommendedName>
        <fullName evidence="3">Lipoprotein</fullName>
    </recommendedName>
</protein>
<accession>A0A9D9HTS3</accession>
<reference evidence="1" key="1">
    <citation type="submission" date="2020-10" db="EMBL/GenBank/DDBJ databases">
        <authorList>
            <person name="Gilroy R."/>
        </authorList>
    </citation>
    <scope>NUCLEOTIDE SEQUENCE</scope>
    <source>
        <strain evidence="1">G3-3990</strain>
    </source>
</reference>
<sequence length="134" mass="15471">MKIFFYIATAIILFACKTTQTTHMTGNDRDKHGCLPSAGYVWSDVRKDCIRTFEVGVPLYKFQKPYTSSAAYIVFSSDSTYAEAYIPGIESNIIMQQKETDIWKGHGYTLIQTDKTQYILYKKQQIIYSNHQQL</sequence>
<name>A0A9D9HTS3_9BACT</name>
<evidence type="ECO:0008006" key="3">
    <source>
        <dbReference type="Google" id="ProtNLM"/>
    </source>
</evidence>
<dbReference type="PROSITE" id="PS51257">
    <property type="entry name" value="PROKAR_LIPOPROTEIN"/>
    <property type="match status" value="1"/>
</dbReference>
<organism evidence="1 2">
    <name type="scientific">Candidatus Gallipaludibacter merdavium</name>
    <dbReference type="NCBI Taxonomy" id="2840839"/>
    <lineage>
        <taxon>Bacteria</taxon>
        <taxon>Pseudomonadati</taxon>
        <taxon>Bacteroidota</taxon>
        <taxon>Bacteroidia</taxon>
        <taxon>Bacteroidales</taxon>
        <taxon>Candidatus Gallipaludibacter</taxon>
    </lineage>
</organism>
<proteinExistence type="predicted"/>
<reference evidence="1" key="2">
    <citation type="journal article" date="2021" name="PeerJ">
        <title>Extensive microbial diversity within the chicken gut microbiome revealed by metagenomics and culture.</title>
        <authorList>
            <person name="Gilroy R."/>
            <person name="Ravi A."/>
            <person name="Getino M."/>
            <person name="Pursley I."/>
            <person name="Horton D.L."/>
            <person name="Alikhan N.F."/>
            <person name="Baker D."/>
            <person name="Gharbi K."/>
            <person name="Hall N."/>
            <person name="Watson M."/>
            <person name="Adriaenssens E.M."/>
            <person name="Foster-Nyarko E."/>
            <person name="Jarju S."/>
            <person name="Secka A."/>
            <person name="Antonio M."/>
            <person name="Oren A."/>
            <person name="Chaudhuri R.R."/>
            <person name="La Ragione R."/>
            <person name="Hildebrand F."/>
            <person name="Pallen M.J."/>
        </authorList>
    </citation>
    <scope>NUCLEOTIDE SEQUENCE</scope>
    <source>
        <strain evidence="1">G3-3990</strain>
    </source>
</reference>
<evidence type="ECO:0000313" key="2">
    <source>
        <dbReference type="Proteomes" id="UP000823641"/>
    </source>
</evidence>